<gene>
    <name evidence="4" type="ORF">SAMN04487905_101111</name>
</gene>
<dbReference type="EMBL" id="FNJR01000001">
    <property type="protein sequence ID" value="SDO91372.1"/>
    <property type="molecule type" value="Genomic_DNA"/>
</dbReference>
<evidence type="ECO:0000256" key="2">
    <source>
        <dbReference type="SAM" id="MobiDB-lite"/>
    </source>
</evidence>
<evidence type="ECO:0000313" key="4">
    <source>
        <dbReference type="EMBL" id="SDO91372.1"/>
    </source>
</evidence>
<evidence type="ECO:0000256" key="1">
    <source>
        <dbReference type="ARBA" id="ARBA00010652"/>
    </source>
</evidence>
<keyword evidence="5" id="KW-1185">Reference proteome</keyword>
<evidence type="ECO:0000313" key="5">
    <source>
        <dbReference type="Proteomes" id="UP000199497"/>
    </source>
</evidence>
<feature type="compositionally biased region" description="Low complexity" evidence="2">
    <location>
        <begin position="211"/>
        <end position="249"/>
    </location>
</feature>
<reference evidence="5" key="1">
    <citation type="submission" date="2016-10" db="EMBL/GenBank/DDBJ databases">
        <authorList>
            <person name="Varghese N."/>
            <person name="Submissions S."/>
        </authorList>
    </citation>
    <scope>NUCLEOTIDE SEQUENCE [LARGE SCALE GENOMIC DNA]</scope>
    <source>
        <strain evidence="5">DSM 46732</strain>
    </source>
</reference>
<protein>
    <submittedName>
        <fullName evidence="4">PPE family protein</fullName>
    </submittedName>
</protein>
<dbReference type="InterPro" id="IPR000030">
    <property type="entry name" value="PPE_dom"/>
</dbReference>
<name>A0A1H0NF57_9ACTN</name>
<dbReference type="InterPro" id="IPR038332">
    <property type="entry name" value="PPE_sf"/>
</dbReference>
<feature type="region of interest" description="Disordered" evidence="2">
    <location>
        <begin position="181"/>
        <end position="292"/>
    </location>
</feature>
<evidence type="ECO:0000259" key="3">
    <source>
        <dbReference type="Pfam" id="PF00823"/>
    </source>
</evidence>
<dbReference type="Pfam" id="PF00823">
    <property type="entry name" value="PPE"/>
    <property type="match status" value="1"/>
</dbReference>
<dbReference type="AlphaFoldDB" id="A0A1H0NF57"/>
<dbReference type="SUPFAM" id="SSF140459">
    <property type="entry name" value="PE/PPE dimer-like"/>
    <property type="match status" value="1"/>
</dbReference>
<proteinExistence type="inferred from homology"/>
<comment type="similarity">
    <text evidence="1">Belongs to the mycobacterial PPE family.</text>
</comment>
<organism evidence="4 5">
    <name type="scientific">Actinopolyspora xinjiangensis</name>
    <dbReference type="NCBI Taxonomy" id="405564"/>
    <lineage>
        <taxon>Bacteria</taxon>
        <taxon>Bacillati</taxon>
        <taxon>Actinomycetota</taxon>
        <taxon>Actinomycetes</taxon>
        <taxon>Actinopolysporales</taxon>
        <taxon>Actinopolysporaceae</taxon>
        <taxon>Actinopolyspora</taxon>
    </lineage>
</organism>
<dbReference type="RefSeq" id="WP_092596139.1">
    <property type="nucleotide sequence ID" value="NZ_FNJR01000001.1"/>
</dbReference>
<sequence length="292" mass="31247">MNDHRWQGYTHAELYELLHQGPGPSASGDPSRRWRELERTFREIDDGMAAALNAVAADWQGEAAESVRQGLRPLREWVEDVSGAAGRMRQCSEQQADFVARARAEMPPPVRVTAEEPNGVTSALVHLFGGQTDYEVQERRQHEAEQRAFDVMRRYQESSEANATALASFEAPPQVVVDAPSRAVAGGSGGDVTISWHRPPADGATTGGSRGAASNPGRGSGGSSPAAPGRAGTGRSTAPSPTPRTAVPRRVPRTEPEEEREVAVEATETEGGEGLFDEYRVSARPVIGGDPS</sequence>
<dbReference type="OrthoDB" id="3682216at2"/>
<dbReference type="STRING" id="405564.SAMN04487905_101111"/>
<dbReference type="Gene3D" id="1.20.1260.20">
    <property type="entry name" value="PPE superfamily"/>
    <property type="match status" value="1"/>
</dbReference>
<feature type="domain" description="PPE" evidence="3">
    <location>
        <begin position="17"/>
        <end position="166"/>
    </location>
</feature>
<dbReference type="Proteomes" id="UP000199497">
    <property type="component" value="Unassembled WGS sequence"/>
</dbReference>
<accession>A0A1H0NF57</accession>